<dbReference type="RefSeq" id="WP_131895364.1">
    <property type="nucleotide sequence ID" value="NZ_SMKU01000100.1"/>
</dbReference>
<evidence type="ECO:0000313" key="2">
    <source>
        <dbReference type="EMBL" id="TDD84609.1"/>
    </source>
</evidence>
<feature type="chain" id="PRO_5020664983" evidence="1">
    <location>
        <begin position="29"/>
        <end position="205"/>
    </location>
</feature>
<dbReference type="PANTHER" id="PTHR38847:SF1">
    <property type="entry name" value="PSEUDOURIDINE SYNTHASE RSUA_RLUA-LIKE DOMAIN-CONTAINING PROTEIN"/>
    <property type="match status" value="1"/>
</dbReference>
<reference evidence="2 3" key="1">
    <citation type="submission" date="2019-03" db="EMBL/GenBank/DDBJ databases">
        <title>Draft genome sequences of novel Actinobacteria.</title>
        <authorList>
            <person name="Sahin N."/>
            <person name="Ay H."/>
            <person name="Saygin H."/>
        </authorList>
    </citation>
    <scope>NUCLEOTIDE SEQUENCE [LARGE SCALE GENOMIC DNA]</scope>
    <source>
        <strain evidence="2 3">H3C3</strain>
    </source>
</reference>
<dbReference type="EMBL" id="SMKU01000100">
    <property type="protein sequence ID" value="TDD84609.1"/>
    <property type="molecule type" value="Genomic_DNA"/>
</dbReference>
<dbReference type="OrthoDB" id="3432025at2"/>
<dbReference type="Proteomes" id="UP000294513">
    <property type="component" value="Unassembled WGS sequence"/>
</dbReference>
<protein>
    <submittedName>
        <fullName evidence="2">DUF4360 domain-containing protein</fullName>
    </submittedName>
</protein>
<dbReference type="Pfam" id="PF14273">
    <property type="entry name" value="DUF4360"/>
    <property type="match status" value="1"/>
</dbReference>
<feature type="signal peptide" evidence="1">
    <location>
        <begin position="1"/>
        <end position="28"/>
    </location>
</feature>
<sequence length="205" mass="21648">MILPGRTASAAVGAALVLPALTSSPASAHLPPPGVTISVASANGPGCPPGTVTVDVSGFSPIVTYDAFRVQVGGTSSPMDARKYCEISLKIGAPEGFTYAVETVKHGLSAQLERGIISERRLRYSFQGAPAIREFTSVFSGPRSGGWQASDGVAPAQMVFKPCGEGHDLDVYSELRLDLRQSDPSKISYLTHHHSAYHLVWKPCP</sequence>
<organism evidence="2 3">
    <name type="scientific">Actinomadura rubrisoli</name>
    <dbReference type="NCBI Taxonomy" id="2530368"/>
    <lineage>
        <taxon>Bacteria</taxon>
        <taxon>Bacillati</taxon>
        <taxon>Actinomycetota</taxon>
        <taxon>Actinomycetes</taxon>
        <taxon>Streptosporangiales</taxon>
        <taxon>Thermomonosporaceae</taxon>
        <taxon>Actinomadura</taxon>
    </lineage>
</organism>
<keyword evidence="3" id="KW-1185">Reference proteome</keyword>
<evidence type="ECO:0000256" key="1">
    <source>
        <dbReference type="SAM" id="SignalP"/>
    </source>
</evidence>
<name>A0A4R5BGN3_9ACTN</name>
<comment type="caution">
    <text evidence="2">The sequence shown here is derived from an EMBL/GenBank/DDBJ whole genome shotgun (WGS) entry which is preliminary data.</text>
</comment>
<dbReference type="AlphaFoldDB" id="A0A4R5BGN3"/>
<gene>
    <name evidence="2" type="ORF">E1298_19845</name>
</gene>
<keyword evidence="1" id="KW-0732">Signal</keyword>
<dbReference type="PANTHER" id="PTHR38847">
    <property type="match status" value="1"/>
</dbReference>
<proteinExistence type="predicted"/>
<accession>A0A4R5BGN3</accession>
<evidence type="ECO:0000313" key="3">
    <source>
        <dbReference type="Proteomes" id="UP000294513"/>
    </source>
</evidence>
<dbReference type="InterPro" id="IPR025649">
    <property type="entry name" value="DUF4360"/>
</dbReference>